<protein>
    <submittedName>
        <fullName evidence="3">Putative transmembrane protein</fullName>
    </submittedName>
</protein>
<organism evidence="3 4">
    <name type="scientific">Toxoplasma gondii COUG</name>
    <dbReference type="NCBI Taxonomy" id="1074873"/>
    <lineage>
        <taxon>Eukaryota</taxon>
        <taxon>Sar</taxon>
        <taxon>Alveolata</taxon>
        <taxon>Apicomplexa</taxon>
        <taxon>Conoidasida</taxon>
        <taxon>Coccidia</taxon>
        <taxon>Eucoccidiorida</taxon>
        <taxon>Eimeriorina</taxon>
        <taxon>Sarcocystidae</taxon>
        <taxon>Toxoplasma</taxon>
    </lineage>
</organism>
<evidence type="ECO:0000256" key="1">
    <source>
        <dbReference type="SAM" id="MobiDB-lite"/>
    </source>
</evidence>
<feature type="transmembrane region" description="Helical" evidence="2">
    <location>
        <begin position="184"/>
        <end position="202"/>
    </location>
</feature>
<dbReference type="AlphaFoldDB" id="A0A2G8XM47"/>
<feature type="region of interest" description="Disordered" evidence="1">
    <location>
        <begin position="305"/>
        <end position="324"/>
    </location>
</feature>
<sequence>MRRGGESFCHRLASRYGFLLVAGCAGALLVGSAPASTQQRLASFGLAGKVDGGDTGYGAPVALQKTPEDNAPLSSGAVEAADDELQPSSTVPRVSSAWYTVSTRRKSGKRLLLIPAILLAVLAVAGMVGLLSPKSKEAPEEELLETPQVADVTGQTKAEMTGVERETLEHQDETKAARRRKNTALFVAALVVAGVLGMHFSMRSPVKPAELVVYETSPVDSSMQVNEPLDAEANSFVEQPEMSPEIQDERTVEAALQEETRWGEFVNTIVGMFGDKDVQMRRIGMLTTAVFFSLVASSLAAARRSRQQRQEATNTPPSPSGNEDEAVISYHTIQLSESKPTGEPQPEKEEAMAAASVQAPEPQPTPEALSRAPEQPQESPEAGEEGQPD</sequence>
<name>A0A2G8XM47_TOXGO</name>
<evidence type="ECO:0000313" key="4">
    <source>
        <dbReference type="Proteomes" id="UP000236343"/>
    </source>
</evidence>
<keyword evidence="2" id="KW-1133">Transmembrane helix</keyword>
<keyword evidence="2 3" id="KW-0812">Transmembrane</keyword>
<evidence type="ECO:0000256" key="2">
    <source>
        <dbReference type="SAM" id="Phobius"/>
    </source>
</evidence>
<feature type="transmembrane region" description="Helical" evidence="2">
    <location>
        <begin position="283"/>
        <end position="302"/>
    </location>
</feature>
<proteinExistence type="predicted"/>
<feature type="transmembrane region" description="Helical" evidence="2">
    <location>
        <begin position="111"/>
        <end position="131"/>
    </location>
</feature>
<dbReference type="Proteomes" id="UP000236343">
    <property type="component" value="Unassembled WGS sequence"/>
</dbReference>
<feature type="region of interest" description="Disordered" evidence="1">
    <location>
        <begin position="332"/>
        <end position="389"/>
    </location>
</feature>
<keyword evidence="2" id="KW-0472">Membrane</keyword>
<gene>
    <name evidence="3" type="ORF">TGCOUG_301690</name>
</gene>
<reference evidence="3 4" key="1">
    <citation type="journal article" date="2016" name="Nat. Commun.">
        <title>Local admixture of amplified and diversified secreted pathogenesis determinants shapes mosaic Toxoplasma gondii genomes.</title>
        <authorList>
            <person name="Lorenzi H."/>
            <person name="Khan A."/>
            <person name="Behnke M.S."/>
            <person name="Namasivayam S."/>
            <person name="Swapna L.S."/>
            <person name="Hadjithomas M."/>
            <person name="Karamycheva S."/>
            <person name="Pinney D."/>
            <person name="Brunk B.P."/>
            <person name="Ajioka J.W."/>
            <person name="Ajzenberg D."/>
            <person name="Boothroyd J.C."/>
            <person name="Boyle J.P."/>
            <person name="Darde M.L."/>
            <person name="Diaz-Miranda M.A."/>
            <person name="Dubey J.P."/>
            <person name="Fritz H.M."/>
            <person name="Gennari S.M."/>
            <person name="Gregory B.D."/>
            <person name="Kim K."/>
            <person name="Saeij J.P."/>
            <person name="Su C."/>
            <person name="White M.W."/>
            <person name="Zhu X.Q."/>
            <person name="Howe D.K."/>
            <person name="Rosenthal B.M."/>
            <person name="Grigg M.E."/>
            <person name="Parkinson J."/>
            <person name="Liu L."/>
            <person name="Kissinger J.C."/>
            <person name="Roos D.S."/>
            <person name="Sibley L.D."/>
        </authorList>
    </citation>
    <scope>NUCLEOTIDE SEQUENCE [LARGE SCALE GENOMIC DNA]</scope>
    <source>
        <strain evidence="3 4">COUG</strain>
    </source>
</reference>
<comment type="caution">
    <text evidence="3">The sequence shown here is derived from an EMBL/GenBank/DDBJ whole genome shotgun (WGS) entry which is preliminary data.</text>
</comment>
<dbReference type="EMBL" id="AGQR02003809">
    <property type="protein sequence ID" value="PIL96095.1"/>
    <property type="molecule type" value="Genomic_DNA"/>
</dbReference>
<dbReference type="VEuPathDB" id="ToxoDB:TGCOUG_301690"/>
<feature type="region of interest" description="Disordered" evidence="1">
    <location>
        <begin position="66"/>
        <end position="86"/>
    </location>
</feature>
<evidence type="ECO:0000313" key="3">
    <source>
        <dbReference type="EMBL" id="PIL96095.1"/>
    </source>
</evidence>
<accession>A0A2G8XM47</accession>